<dbReference type="InterPro" id="IPR003439">
    <property type="entry name" value="ABC_transporter-like_ATP-bd"/>
</dbReference>
<keyword evidence="2" id="KW-0547">Nucleotide-binding</keyword>
<dbReference type="GO" id="GO:0016887">
    <property type="term" value="F:ATP hydrolysis activity"/>
    <property type="evidence" value="ECO:0007669"/>
    <property type="project" value="InterPro"/>
</dbReference>
<dbReference type="InterPro" id="IPR050611">
    <property type="entry name" value="ABCF"/>
</dbReference>
<dbReference type="EMBL" id="JAZHOG010000002">
    <property type="protein sequence ID" value="MEJ8566691.1"/>
    <property type="molecule type" value="Genomic_DNA"/>
</dbReference>
<reference evidence="8 9" key="1">
    <citation type="submission" date="2024-02" db="EMBL/GenBank/DDBJ databases">
        <title>A novel Wenzhouxiangellaceae bacterium, isolated from coastal sediments.</title>
        <authorList>
            <person name="Du Z.-J."/>
            <person name="Ye Y.-Q."/>
            <person name="Zhang X.-Y."/>
        </authorList>
    </citation>
    <scope>NUCLEOTIDE SEQUENCE [LARGE SCALE GENOMIC DNA]</scope>
    <source>
        <strain evidence="8 9">CH-27</strain>
    </source>
</reference>
<feature type="domain" description="ABC transporter" evidence="7">
    <location>
        <begin position="2"/>
        <end position="252"/>
    </location>
</feature>
<accession>A0AAW9RG03</accession>
<dbReference type="InterPro" id="IPR003593">
    <property type="entry name" value="AAA+_ATPase"/>
</dbReference>
<evidence type="ECO:0000256" key="2">
    <source>
        <dbReference type="ARBA" id="ARBA00022741"/>
    </source>
</evidence>
<comment type="similarity">
    <text evidence="4">Belongs to the ABC transporter superfamily. ABCF family. YheS subfamily.</text>
</comment>
<dbReference type="FunFam" id="3.40.50.300:FF:002053">
    <property type="entry name" value="ABC transporter ATP-binding protein"/>
    <property type="match status" value="1"/>
</dbReference>
<dbReference type="PANTHER" id="PTHR19211:SF14">
    <property type="entry name" value="ATP-BINDING CASSETTE SUB-FAMILY F MEMBER 1"/>
    <property type="match status" value="1"/>
</dbReference>
<protein>
    <recommendedName>
        <fullName evidence="5">Probable ATP-binding protein YheS</fullName>
    </recommendedName>
</protein>
<dbReference type="InterPro" id="IPR032781">
    <property type="entry name" value="ABC_tran_Xtn"/>
</dbReference>
<dbReference type="GO" id="GO:0005524">
    <property type="term" value="F:ATP binding"/>
    <property type="evidence" value="ECO:0007669"/>
    <property type="project" value="UniProtKB-KW"/>
</dbReference>
<dbReference type="SUPFAM" id="SSF52540">
    <property type="entry name" value="P-loop containing nucleoside triphosphate hydrolases"/>
    <property type="match status" value="2"/>
</dbReference>
<evidence type="ECO:0000256" key="3">
    <source>
        <dbReference type="ARBA" id="ARBA00022840"/>
    </source>
</evidence>
<keyword evidence="9" id="KW-1185">Reference proteome</keyword>
<gene>
    <name evidence="8" type="ORF">V3330_03535</name>
</gene>
<dbReference type="InterPro" id="IPR017871">
    <property type="entry name" value="ABC_transporter-like_CS"/>
</dbReference>
<feature type="domain" description="ABC transporter" evidence="7">
    <location>
        <begin position="319"/>
        <end position="534"/>
    </location>
</feature>
<evidence type="ECO:0000256" key="5">
    <source>
        <dbReference type="ARBA" id="ARBA00069073"/>
    </source>
</evidence>
<name>A0AAW9RG03_9GAMM</name>
<dbReference type="Pfam" id="PF12848">
    <property type="entry name" value="ABC_tran_Xtn"/>
    <property type="match status" value="1"/>
</dbReference>
<dbReference type="FunFam" id="3.40.50.300:FF:000011">
    <property type="entry name" value="Putative ABC transporter ATP-binding component"/>
    <property type="match status" value="1"/>
</dbReference>
<dbReference type="Gene3D" id="3.40.50.300">
    <property type="entry name" value="P-loop containing nucleotide triphosphate hydrolases"/>
    <property type="match status" value="2"/>
</dbReference>
<feature type="region of interest" description="Disordered" evidence="6">
    <location>
        <begin position="530"/>
        <end position="565"/>
    </location>
</feature>
<evidence type="ECO:0000256" key="4">
    <source>
        <dbReference type="ARBA" id="ARBA00061571"/>
    </source>
</evidence>
<comment type="caution">
    <text evidence="8">The sequence shown here is derived from an EMBL/GenBank/DDBJ whole genome shotgun (WGS) entry which is preliminary data.</text>
</comment>
<dbReference type="AlphaFoldDB" id="A0AAW9RG03"/>
<dbReference type="PROSITE" id="PS00211">
    <property type="entry name" value="ABC_TRANSPORTER_1"/>
    <property type="match status" value="2"/>
</dbReference>
<dbReference type="InterPro" id="IPR027417">
    <property type="entry name" value="P-loop_NTPase"/>
</dbReference>
<dbReference type="Proteomes" id="UP001359886">
    <property type="component" value="Unassembled WGS sequence"/>
</dbReference>
<evidence type="ECO:0000256" key="6">
    <source>
        <dbReference type="SAM" id="MobiDB-lite"/>
    </source>
</evidence>
<organism evidence="8 9">
    <name type="scientific">Elongatibacter sediminis</name>
    <dbReference type="NCBI Taxonomy" id="3119006"/>
    <lineage>
        <taxon>Bacteria</taxon>
        <taxon>Pseudomonadati</taxon>
        <taxon>Pseudomonadota</taxon>
        <taxon>Gammaproteobacteria</taxon>
        <taxon>Chromatiales</taxon>
        <taxon>Wenzhouxiangellaceae</taxon>
        <taxon>Elongatibacter</taxon>
    </lineage>
</organism>
<dbReference type="CDD" id="cd03221">
    <property type="entry name" value="ABCF_EF-3"/>
    <property type="match status" value="2"/>
</dbReference>
<proteinExistence type="inferred from homology"/>
<evidence type="ECO:0000313" key="9">
    <source>
        <dbReference type="Proteomes" id="UP001359886"/>
    </source>
</evidence>
<sequence>MLQLNQVRLRRGTRILFEDATFQAHAGQRVGVTGANGSGKSSLFELILGGLQTDAGEISLQAGCRIAAVAQETPDSERSALDFVLDGDIELRAAEAAIRQAEAGTEDESEADAKALARAYEAFEDADGYAARARAGALLHGLGFEPEQTEWEVSAFSGGWRVRLALAQALMRQSDLLLLDEPTNHLDLPAILWLENWLARYPGLLLVISHDRDFLDAVCTRIAHIEQQHVTLYGGNYSQFEEVRTARLAQQQAMHEKQQKEIRHIQSFVDRFRYKASKARQAQSRLRMLERMTLIAPAHVDSPFHFTFLEPGRQPQHLLKMEDAQLGYAKGQPVLSNVNLGIEAGQRLGLLGVNGAGKSTLVRALADGSTLLSGQRIVHRDTVIGYFAQHQLEQLDPQQSPLAHLQSREPGSTESELRQYLGRFGFAGERIFDPVAPFSGGEKARLVLALLIRLRPNLLLLDEPTNHLDLEMRQALSMALNDYSGALVVIAHDRHLLRTVCDELIVVHDGMADRFDRSLDDYAAWLTERDEETTDRDASTDGKDRGNPATSRGSQRARRQEKARAREALKPLRDRVQRIEKEMNRVRMACELLERKLADDALYNEPERRDELTGLVREQGEARSRLEQLEEDWLAASEALECARGDQ</sequence>
<evidence type="ECO:0000313" key="8">
    <source>
        <dbReference type="EMBL" id="MEJ8566691.1"/>
    </source>
</evidence>
<dbReference type="RefSeq" id="WP_354694013.1">
    <property type="nucleotide sequence ID" value="NZ_JAZHOG010000002.1"/>
</dbReference>
<dbReference type="SMART" id="SM00382">
    <property type="entry name" value="AAA"/>
    <property type="match status" value="2"/>
</dbReference>
<keyword evidence="3 8" id="KW-0067">ATP-binding</keyword>
<dbReference type="PANTHER" id="PTHR19211">
    <property type="entry name" value="ATP-BINDING TRANSPORT PROTEIN-RELATED"/>
    <property type="match status" value="1"/>
</dbReference>
<feature type="compositionally biased region" description="Basic and acidic residues" evidence="6">
    <location>
        <begin position="535"/>
        <end position="546"/>
    </location>
</feature>
<dbReference type="PROSITE" id="PS50893">
    <property type="entry name" value="ABC_TRANSPORTER_2"/>
    <property type="match status" value="2"/>
</dbReference>
<evidence type="ECO:0000259" key="7">
    <source>
        <dbReference type="PROSITE" id="PS50893"/>
    </source>
</evidence>
<keyword evidence="1" id="KW-0677">Repeat</keyword>
<evidence type="ECO:0000256" key="1">
    <source>
        <dbReference type="ARBA" id="ARBA00022737"/>
    </source>
</evidence>
<dbReference type="Pfam" id="PF00005">
    <property type="entry name" value="ABC_tran"/>
    <property type="match status" value="2"/>
</dbReference>